<keyword evidence="2 5" id="KW-0812">Transmembrane</keyword>
<gene>
    <name evidence="6" type="ORF">GCM10011499_25240</name>
</gene>
<keyword evidence="6" id="KW-0489">Methyltransferase</keyword>
<name>A0A916VYT5_9HYPH</name>
<evidence type="ECO:0000256" key="5">
    <source>
        <dbReference type="SAM" id="Phobius"/>
    </source>
</evidence>
<keyword evidence="3 5" id="KW-1133">Transmembrane helix</keyword>
<dbReference type="InterPro" id="IPR007318">
    <property type="entry name" value="Phopholipid_MeTrfase"/>
</dbReference>
<sequence>MAESERDTAGLVVMPPLLPLGALALAVVLEWLMPLGFLGDPWLIGWQGWLGIVLSLSGIGYALWAVSAFSEAGTAVEPDKPSTVLVTTGPYSYSRNPIYLGFLLIYLGIIFGFALEWGLILFPILWLALDRFVVVREEAYLHRKFGADYNAFCQQTRRWF</sequence>
<dbReference type="RefSeq" id="WP_164734921.1">
    <property type="nucleotide sequence ID" value="NZ_BMKB01000004.1"/>
</dbReference>
<proteinExistence type="predicted"/>
<evidence type="ECO:0000256" key="3">
    <source>
        <dbReference type="ARBA" id="ARBA00022989"/>
    </source>
</evidence>
<keyword evidence="7" id="KW-1185">Reference proteome</keyword>
<evidence type="ECO:0000256" key="4">
    <source>
        <dbReference type="ARBA" id="ARBA00023136"/>
    </source>
</evidence>
<dbReference type="Proteomes" id="UP000596977">
    <property type="component" value="Unassembled WGS sequence"/>
</dbReference>
<dbReference type="EMBL" id="BMKB01000004">
    <property type="protein sequence ID" value="GGA54056.1"/>
    <property type="molecule type" value="Genomic_DNA"/>
</dbReference>
<organism evidence="6 7">
    <name type="scientific">Pelagibacterium lentulum</name>
    <dbReference type="NCBI Taxonomy" id="2029865"/>
    <lineage>
        <taxon>Bacteria</taxon>
        <taxon>Pseudomonadati</taxon>
        <taxon>Pseudomonadota</taxon>
        <taxon>Alphaproteobacteria</taxon>
        <taxon>Hyphomicrobiales</taxon>
        <taxon>Devosiaceae</taxon>
        <taxon>Pelagibacterium</taxon>
    </lineage>
</organism>
<evidence type="ECO:0000256" key="1">
    <source>
        <dbReference type="ARBA" id="ARBA00004127"/>
    </source>
</evidence>
<dbReference type="GO" id="GO:0008168">
    <property type="term" value="F:methyltransferase activity"/>
    <property type="evidence" value="ECO:0007669"/>
    <property type="project" value="UniProtKB-KW"/>
</dbReference>
<feature type="transmembrane region" description="Helical" evidence="5">
    <location>
        <begin position="98"/>
        <end position="129"/>
    </location>
</feature>
<dbReference type="AlphaFoldDB" id="A0A916VYT5"/>
<reference evidence="6 7" key="1">
    <citation type="journal article" date="2014" name="Int. J. Syst. Evol. Microbiol.">
        <title>Complete genome sequence of Corynebacterium casei LMG S-19264T (=DSM 44701T), isolated from a smear-ripened cheese.</title>
        <authorList>
            <consortium name="US DOE Joint Genome Institute (JGI-PGF)"/>
            <person name="Walter F."/>
            <person name="Albersmeier A."/>
            <person name="Kalinowski J."/>
            <person name="Ruckert C."/>
        </authorList>
    </citation>
    <scope>NUCLEOTIDE SEQUENCE [LARGE SCALE GENOMIC DNA]</scope>
    <source>
        <strain evidence="6 7">CGMCC 1.15896</strain>
    </source>
</reference>
<protein>
    <submittedName>
        <fullName evidence="6">Protein-S-isoprenylcysteine methyltransferase</fullName>
    </submittedName>
</protein>
<dbReference type="PANTHER" id="PTHR43847:SF1">
    <property type="entry name" value="BLL3993 PROTEIN"/>
    <property type="match status" value="1"/>
</dbReference>
<keyword evidence="6" id="KW-0808">Transferase</keyword>
<dbReference type="GO" id="GO:0032259">
    <property type="term" value="P:methylation"/>
    <property type="evidence" value="ECO:0007669"/>
    <property type="project" value="UniProtKB-KW"/>
</dbReference>
<feature type="transmembrane region" description="Helical" evidence="5">
    <location>
        <begin position="12"/>
        <end position="32"/>
    </location>
</feature>
<feature type="transmembrane region" description="Helical" evidence="5">
    <location>
        <begin position="44"/>
        <end position="64"/>
    </location>
</feature>
<keyword evidence="4 5" id="KW-0472">Membrane</keyword>
<evidence type="ECO:0000256" key="2">
    <source>
        <dbReference type="ARBA" id="ARBA00022692"/>
    </source>
</evidence>
<evidence type="ECO:0000313" key="6">
    <source>
        <dbReference type="EMBL" id="GGA54056.1"/>
    </source>
</evidence>
<dbReference type="GO" id="GO:0012505">
    <property type="term" value="C:endomembrane system"/>
    <property type="evidence" value="ECO:0007669"/>
    <property type="project" value="UniProtKB-SubCell"/>
</dbReference>
<dbReference type="Pfam" id="PF04191">
    <property type="entry name" value="PEMT"/>
    <property type="match status" value="1"/>
</dbReference>
<evidence type="ECO:0000313" key="7">
    <source>
        <dbReference type="Proteomes" id="UP000596977"/>
    </source>
</evidence>
<dbReference type="PANTHER" id="PTHR43847">
    <property type="entry name" value="BLL3993 PROTEIN"/>
    <property type="match status" value="1"/>
</dbReference>
<dbReference type="InterPro" id="IPR052527">
    <property type="entry name" value="Metal_cation-efflux_comp"/>
</dbReference>
<accession>A0A916VYT5</accession>
<comment type="subcellular location">
    <subcellularLocation>
        <location evidence="1">Endomembrane system</location>
        <topology evidence="1">Multi-pass membrane protein</topology>
    </subcellularLocation>
</comment>
<dbReference type="Gene3D" id="1.20.120.1630">
    <property type="match status" value="1"/>
</dbReference>
<comment type="caution">
    <text evidence="6">The sequence shown here is derived from an EMBL/GenBank/DDBJ whole genome shotgun (WGS) entry which is preliminary data.</text>
</comment>